<comment type="caution">
    <text evidence="2">The sequence shown here is derived from an EMBL/GenBank/DDBJ whole genome shotgun (WGS) entry which is preliminary data.</text>
</comment>
<evidence type="ECO:0000313" key="2">
    <source>
        <dbReference type="EMBL" id="KAF7770344.1"/>
    </source>
</evidence>
<dbReference type="EMBL" id="JABXXO010000009">
    <property type="protein sequence ID" value="KAF7770344.1"/>
    <property type="molecule type" value="Genomic_DNA"/>
</dbReference>
<accession>A0A8H7C9G1</accession>
<evidence type="ECO:0000313" key="3">
    <source>
        <dbReference type="Proteomes" id="UP000629468"/>
    </source>
</evidence>
<protein>
    <submittedName>
        <fullName evidence="2">Uncharacterized protein</fullName>
    </submittedName>
</protein>
<evidence type="ECO:0000256" key="1">
    <source>
        <dbReference type="SAM" id="MobiDB-lite"/>
    </source>
</evidence>
<feature type="compositionally biased region" description="Acidic residues" evidence="1">
    <location>
        <begin position="429"/>
        <end position="439"/>
    </location>
</feature>
<reference evidence="2 3" key="1">
    <citation type="journal article" name="Sci. Rep.">
        <title>Telomere-to-telomere assembled and centromere annotated genomes of the two main subspecies of the button mushroom Agaricus bisporus reveal especially polymorphic chromosome ends.</title>
        <authorList>
            <person name="Sonnenberg A.S.M."/>
            <person name="Sedaghat-Telgerd N."/>
            <person name="Lavrijssen B."/>
            <person name="Ohm R.A."/>
            <person name="Hendrickx P.M."/>
            <person name="Scholtmeijer K."/>
            <person name="Baars J.J.P."/>
            <person name="van Peer A."/>
        </authorList>
    </citation>
    <scope>NUCLEOTIDE SEQUENCE [LARGE SCALE GENOMIC DNA]</scope>
    <source>
        <strain evidence="2 3">H119_p4</strain>
    </source>
</reference>
<organism evidence="2 3">
    <name type="scientific">Agaricus bisporus var. burnettii</name>
    <dbReference type="NCBI Taxonomy" id="192524"/>
    <lineage>
        <taxon>Eukaryota</taxon>
        <taxon>Fungi</taxon>
        <taxon>Dikarya</taxon>
        <taxon>Basidiomycota</taxon>
        <taxon>Agaricomycotina</taxon>
        <taxon>Agaricomycetes</taxon>
        <taxon>Agaricomycetidae</taxon>
        <taxon>Agaricales</taxon>
        <taxon>Agaricineae</taxon>
        <taxon>Agaricaceae</taxon>
        <taxon>Agaricus</taxon>
    </lineage>
</organism>
<name>A0A8H7C9G1_AGABI</name>
<gene>
    <name evidence="2" type="ORF">Agabi119p4_6318</name>
</gene>
<dbReference type="AlphaFoldDB" id="A0A8H7C9G1"/>
<dbReference type="Proteomes" id="UP000629468">
    <property type="component" value="Unassembled WGS sequence"/>
</dbReference>
<sequence length="455" mass="53207">MPELPLDIARLVFENAVEDRPIPVHLAQVSRQVQHWVEPLIYRNLTFHDATSFAAFYRTFRNRRFSKTKTTAFFAKHVKSLHIYGHATPEMEQLIALGRGLKGLKSVAAWYISHACYVVGFLAYDCTTFPTLRALDLNFSLGKLRVGREEWRDEQEKRRRKDSEADTPFRYTELEVLDENQVTTSTHVVGQDSRDPFLFKDLRRFSTSVQALRELRLDFTHRIFRDLTHLDIYYWRVYDWSTLEALTNLTHIAVNFMTIGIRNHNFAEMESCIGDTLHYCQNLPHLKVIILACVNWWTNDFDLLDDSYLSLNVSPDAWSQGGPLISTIVHERSLHYFTRMSLGMHDPRIVLGVVSEGLAPSHLFKDYMVDLTWPKQSYDWDFVIPQQRHQESWQVAEDIIERRWKDRNERRMTMGLPVIVDWRSGGGGDNDDQEEDGDGEFGFGDLVRRRWIEAS</sequence>
<proteinExistence type="predicted"/>
<feature type="region of interest" description="Disordered" evidence="1">
    <location>
        <begin position="422"/>
        <end position="442"/>
    </location>
</feature>